<dbReference type="AlphaFoldDB" id="W0FP28"/>
<proteinExistence type="predicted"/>
<evidence type="ECO:0000313" key="1">
    <source>
        <dbReference type="EMBL" id="AHF24745.1"/>
    </source>
</evidence>
<name>W0FP28_9BACT</name>
<accession>W0FP28</accession>
<organism evidence="1">
    <name type="scientific">uncultured bacterium Contig12</name>
    <dbReference type="NCBI Taxonomy" id="1393397"/>
    <lineage>
        <taxon>Bacteria</taxon>
        <taxon>environmental samples</taxon>
    </lineage>
</organism>
<reference evidence="1" key="1">
    <citation type="journal article" date="2013" name="PLoS ONE">
        <title>Metagenomic insights into the carbohydrate-active enzymes carried by the microorganisms adhering to solid digesta in the rumen of cows.</title>
        <authorList>
            <person name="Wang L."/>
            <person name="Hatem A."/>
            <person name="Catalyurek U.V."/>
            <person name="Morrison M."/>
            <person name="Yu Z."/>
        </authorList>
    </citation>
    <scope>NUCLEOTIDE SEQUENCE</scope>
</reference>
<sequence length="634" mass="70480">MAETMSKELTTIGSVSKKLNFHDELKAGRYSYNYADPALTDLSGLANSLGLTRTEVENLGFDGFTLLENAYTPVTNEIEAILSDQDGSGDDVLYCRSTGNMERTTSSTTLYVRDRDGKPVHGTSILPTGVSIFHAPTDAESTMKYLKAMQEMEAVAENEDTIALFRALENAVIRSLLVYETGCAVSSLAVSGDKNIYYKDVYDFWTEQRDLNPSEIELYKKQMGLTANITGMKSAKWDEYIKTLISMADAPEEETETWLALVTGQQATESVAADRVKAFGVDRNADGVLDAYLISIPSPRNMVKDVSIRIDTDFTDPLDEDPVFHEFLFHNKLTLGKIHGTPVMDSFLADLKDWGDLEYAVREIYRSESTDYELPTSVDSWYELVDSSGNGHVISVGEIDLTDMSELLIPVYITLPEKDEDGDTRHLMGFLHYSKGVFTGFSEDMPYSPSIALNNRIFEGATLQTAQYTTLDLFGFDWYLFEPISEGFPISPDTENWGMKLVLSGIADIKDLQGRDLAYTSLITDLYDYEYDISGPLAAANAEAADGRLAKSIETADFSVEEIVYDGNEHKPQVTVRYGGTELTLHQDYDVLSEKYTEPGTYKAILFGKGDYMGYQMISFEIRPAEVPAEGEGG</sequence>
<dbReference type="EMBL" id="KC246804">
    <property type="protein sequence ID" value="AHF24745.1"/>
    <property type="molecule type" value="Genomic_DNA"/>
</dbReference>
<protein>
    <submittedName>
        <fullName evidence="1">Uncharacterized protein</fullName>
    </submittedName>
</protein>